<protein>
    <submittedName>
        <fullName evidence="3">Lipoprotein</fullName>
    </submittedName>
</protein>
<sequence>MTADDFCCVGGGRNLASFLKRSLPRRPQMNRILALALVLTFTVALLSGCSTHHAVEQRPFSAEESHQLALEDLNRRGLSFDEYQARKAQLMADPQAQQAREFDDKGEASVDLNVTGQQPQG</sequence>
<dbReference type="AlphaFoldDB" id="A0AB34UD49"/>
<organism evidence="3 4">
    <name type="scientific">Pseudomonas amygdali pv. hibisci</name>
    <dbReference type="NCBI Taxonomy" id="251723"/>
    <lineage>
        <taxon>Bacteria</taxon>
        <taxon>Pseudomonadati</taxon>
        <taxon>Pseudomonadota</taxon>
        <taxon>Gammaproteobacteria</taxon>
        <taxon>Pseudomonadales</taxon>
        <taxon>Pseudomonadaceae</taxon>
        <taxon>Pseudomonas</taxon>
        <taxon>Pseudomonas amygdali</taxon>
    </lineage>
</organism>
<evidence type="ECO:0000256" key="2">
    <source>
        <dbReference type="SAM" id="Phobius"/>
    </source>
</evidence>
<dbReference type="Proteomes" id="UP000050545">
    <property type="component" value="Unassembled WGS sequence"/>
</dbReference>
<comment type="caution">
    <text evidence="3">The sequence shown here is derived from an EMBL/GenBank/DDBJ whole genome shotgun (WGS) entry which is preliminary data.</text>
</comment>
<evidence type="ECO:0000256" key="1">
    <source>
        <dbReference type="SAM" id="MobiDB-lite"/>
    </source>
</evidence>
<reference evidence="3 4" key="1">
    <citation type="submission" date="2015-09" db="EMBL/GenBank/DDBJ databases">
        <title>Genome announcement of multiple Pseudomonas syringae strains.</title>
        <authorList>
            <person name="Thakur S."/>
            <person name="Wang P.W."/>
            <person name="Gong Y."/>
            <person name="Weir B.S."/>
            <person name="Guttman D.S."/>
        </authorList>
    </citation>
    <scope>NUCLEOTIDE SEQUENCE [LARGE SCALE GENOMIC DNA]</scope>
    <source>
        <strain evidence="3 4">ICMP9623</strain>
    </source>
</reference>
<feature type="transmembrane region" description="Helical" evidence="2">
    <location>
        <begin position="29"/>
        <end position="48"/>
    </location>
</feature>
<feature type="compositionally biased region" description="Polar residues" evidence="1">
    <location>
        <begin position="112"/>
        <end position="121"/>
    </location>
</feature>
<keyword evidence="2" id="KW-1133">Transmembrane helix</keyword>
<name>A0AB34UD49_PSEA0</name>
<evidence type="ECO:0000313" key="4">
    <source>
        <dbReference type="Proteomes" id="UP000050545"/>
    </source>
</evidence>
<feature type="region of interest" description="Disordered" evidence="1">
    <location>
        <begin position="89"/>
        <end position="121"/>
    </location>
</feature>
<proteinExistence type="predicted"/>
<gene>
    <name evidence="3" type="ORF">ALO67_100178</name>
</gene>
<keyword evidence="2" id="KW-0812">Transmembrane</keyword>
<evidence type="ECO:0000313" key="3">
    <source>
        <dbReference type="EMBL" id="KPX58177.1"/>
    </source>
</evidence>
<keyword evidence="2" id="KW-0472">Membrane</keyword>
<keyword evidence="3" id="KW-0449">Lipoprotein</keyword>
<dbReference type="EMBL" id="LJQN01000027">
    <property type="protein sequence ID" value="KPX58177.1"/>
    <property type="molecule type" value="Genomic_DNA"/>
</dbReference>
<accession>A0AB34UD49</accession>